<protein>
    <submittedName>
        <fullName evidence="6">LysR family transcriptional regulator</fullName>
    </submittedName>
</protein>
<dbReference type="OrthoDB" id="5317428at2"/>
<dbReference type="Pfam" id="PF03466">
    <property type="entry name" value="LysR_substrate"/>
    <property type="match status" value="1"/>
</dbReference>
<keyword evidence="4" id="KW-0804">Transcription</keyword>
<dbReference type="Proteomes" id="UP000293296">
    <property type="component" value="Chromosome"/>
</dbReference>
<feature type="domain" description="HTH lysR-type" evidence="5">
    <location>
        <begin position="1"/>
        <end position="58"/>
    </location>
</feature>
<dbReference type="CDD" id="cd05466">
    <property type="entry name" value="PBP2_LTTR_substrate"/>
    <property type="match status" value="1"/>
</dbReference>
<dbReference type="EMBL" id="CP026538">
    <property type="protein sequence ID" value="QAZ69320.1"/>
    <property type="molecule type" value="Genomic_DNA"/>
</dbReference>
<dbReference type="SUPFAM" id="SSF53850">
    <property type="entry name" value="Periplasmic binding protein-like II"/>
    <property type="match status" value="1"/>
</dbReference>
<comment type="similarity">
    <text evidence="1">Belongs to the LysR transcriptional regulatory family.</text>
</comment>
<keyword evidence="7" id="KW-1185">Reference proteome</keyword>
<dbReference type="KEGG" id="dcb:C3Y92_19590"/>
<name>A0A4P6HT28_9BACT</name>
<gene>
    <name evidence="6" type="ORF">C3Y92_19590</name>
</gene>
<dbReference type="FunFam" id="1.10.10.10:FF:000001">
    <property type="entry name" value="LysR family transcriptional regulator"/>
    <property type="match status" value="1"/>
</dbReference>
<evidence type="ECO:0000256" key="2">
    <source>
        <dbReference type="ARBA" id="ARBA00023015"/>
    </source>
</evidence>
<evidence type="ECO:0000256" key="3">
    <source>
        <dbReference type="ARBA" id="ARBA00023125"/>
    </source>
</evidence>
<dbReference type="InterPro" id="IPR000847">
    <property type="entry name" value="LysR_HTH_N"/>
</dbReference>
<dbReference type="Pfam" id="PF00126">
    <property type="entry name" value="HTH_1"/>
    <property type="match status" value="1"/>
</dbReference>
<dbReference type="RefSeq" id="WP_129355600.1">
    <property type="nucleotide sequence ID" value="NZ_CP026538.1"/>
</dbReference>
<dbReference type="PANTHER" id="PTHR30126">
    <property type="entry name" value="HTH-TYPE TRANSCRIPTIONAL REGULATOR"/>
    <property type="match status" value="1"/>
</dbReference>
<dbReference type="InterPro" id="IPR005119">
    <property type="entry name" value="LysR_subst-bd"/>
</dbReference>
<dbReference type="GO" id="GO:0003700">
    <property type="term" value="F:DNA-binding transcription factor activity"/>
    <property type="evidence" value="ECO:0007669"/>
    <property type="project" value="InterPro"/>
</dbReference>
<evidence type="ECO:0000259" key="5">
    <source>
        <dbReference type="PROSITE" id="PS50931"/>
    </source>
</evidence>
<dbReference type="PROSITE" id="PS50931">
    <property type="entry name" value="HTH_LYSR"/>
    <property type="match status" value="1"/>
</dbReference>
<dbReference type="InterPro" id="IPR036390">
    <property type="entry name" value="WH_DNA-bd_sf"/>
</dbReference>
<evidence type="ECO:0000313" key="6">
    <source>
        <dbReference type="EMBL" id="QAZ69320.1"/>
    </source>
</evidence>
<dbReference type="GO" id="GO:0000976">
    <property type="term" value="F:transcription cis-regulatory region binding"/>
    <property type="evidence" value="ECO:0007669"/>
    <property type="project" value="TreeGrafter"/>
</dbReference>
<organism evidence="6 7">
    <name type="scientific">Solidesulfovibrio carbinolicus</name>
    <dbReference type="NCBI Taxonomy" id="296842"/>
    <lineage>
        <taxon>Bacteria</taxon>
        <taxon>Pseudomonadati</taxon>
        <taxon>Thermodesulfobacteriota</taxon>
        <taxon>Desulfovibrionia</taxon>
        <taxon>Desulfovibrionales</taxon>
        <taxon>Desulfovibrionaceae</taxon>
        <taxon>Solidesulfovibrio</taxon>
    </lineage>
</organism>
<evidence type="ECO:0000256" key="1">
    <source>
        <dbReference type="ARBA" id="ARBA00009437"/>
    </source>
</evidence>
<dbReference type="Gene3D" id="1.10.10.10">
    <property type="entry name" value="Winged helix-like DNA-binding domain superfamily/Winged helix DNA-binding domain"/>
    <property type="match status" value="1"/>
</dbReference>
<dbReference type="PANTHER" id="PTHR30126:SF39">
    <property type="entry name" value="HTH-TYPE TRANSCRIPTIONAL REGULATOR CYSL"/>
    <property type="match status" value="1"/>
</dbReference>
<sequence>MEYYHLRTFVAVAEEEHLTRAAERLNASLPAVSAHIRGLEEELGVALFSRTPKGMRLTAEGRALLEEAREALRGLDAVRRRAGALRQDVTGVVRLGLNNEAARLHVPEILAVMTRRHPGVELHLVNSSSPRILDNVRLGRLDIGFVYDNIIEAGHEVAVTPLEEVPMAVVGPTSWSERVRRADWDELAGLPWVWFSERCPFQYLLESSFSRRGLPINKVMVGDNDATLRTLVAAGVGLTLLRRDDALEAAAAGEACVWPWEGMALGLALVHRRERAADRCIEAVAQAVAEVWGLPARKR</sequence>
<keyword evidence="3" id="KW-0238">DNA-binding</keyword>
<accession>A0A4P6HT28</accession>
<evidence type="ECO:0000256" key="4">
    <source>
        <dbReference type="ARBA" id="ARBA00023163"/>
    </source>
</evidence>
<dbReference type="SUPFAM" id="SSF46785">
    <property type="entry name" value="Winged helix' DNA-binding domain"/>
    <property type="match status" value="1"/>
</dbReference>
<dbReference type="AlphaFoldDB" id="A0A4P6HT28"/>
<dbReference type="PRINTS" id="PR00039">
    <property type="entry name" value="HTHLYSR"/>
</dbReference>
<keyword evidence="2" id="KW-0805">Transcription regulation</keyword>
<evidence type="ECO:0000313" key="7">
    <source>
        <dbReference type="Proteomes" id="UP000293296"/>
    </source>
</evidence>
<proteinExistence type="inferred from homology"/>
<dbReference type="Gene3D" id="3.40.190.290">
    <property type="match status" value="1"/>
</dbReference>
<reference evidence="6 7" key="1">
    <citation type="submission" date="2018-02" db="EMBL/GenBank/DDBJ databases">
        <title>Genome sequence of Desulfovibrio carbinolicus DSM 3852.</title>
        <authorList>
            <person name="Wilbanks E."/>
            <person name="Skennerton C.T."/>
            <person name="Orphan V.J."/>
        </authorList>
    </citation>
    <scope>NUCLEOTIDE SEQUENCE [LARGE SCALE GENOMIC DNA]</scope>
    <source>
        <strain evidence="6 7">DSM 3852</strain>
    </source>
</reference>
<dbReference type="InterPro" id="IPR036388">
    <property type="entry name" value="WH-like_DNA-bd_sf"/>
</dbReference>